<keyword evidence="8" id="KW-1185">Reference proteome</keyword>
<evidence type="ECO:0000313" key="7">
    <source>
        <dbReference type="EMBL" id="CAG8952461.1"/>
    </source>
</evidence>
<dbReference type="PROSITE" id="PS00086">
    <property type="entry name" value="CYTOCHROME_P450"/>
    <property type="match status" value="1"/>
</dbReference>
<comment type="similarity">
    <text evidence="2 6">Belongs to the cytochrome P450 family.</text>
</comment>
<evidence type="ECO:0000256" key="2">
    <source>
        <dbReference type="ARBA" id="ARBA00010617"/>
    </source>
</evidence>
<protein>
    <recommendedName>
        <fullName evidence="9">Cytochrome P450</fullName>
    </recommendedName>
</protein>
<keyword evidence="6" id="KW-0503">Monooxygenase</keyword>
<dbReference type="PANTHER" id="PTHR47582:SF1">
    <property type="entry name" value="P450, PUTATIVE (EUROFUNG)-RELATED"/>
    <property type="match status" value="1"/>
</dbReference>
<dbReference type="InterPro" id="IPR001128">
    <property type="entry name" value="Cyt_P450"/>
</dbReference>
<dbReference type="OrthoDB" id="1470350at2759"/>
<proteinExistence type="inferred from homology"/>
<evidence type="ECO:0000256" key="1">
    <source>
        <dbReference type="ARBA" id="ARBA00001971"/>
    </source>
</evidence>
<sequence length="453" mass="50052">MPLLGAKSYVITSPAMCQYAFRSKDLSFEPHMVEFFQRMLNVSDATMSLLKVPANEKEPSMLRESSKAIHESLTGDNLYRTNLKALESISSMINGIDGCFTPDSLFRWLRLTLTLATSDALYGSQNPFKISKSLVESLWDFDAHVISFIMGIFPSFFIPKAHRGRAAVQAAFTEYFKNGYDLQPDVSPLVHSRAACYAKYGISLSDLGQLELAIVHVATANAIPTTFWTLLFIASSPTLTSLIRHELLTITKPGSGNPEREININIAKFSSHCPLLVSCYREVIRLGNSNIGARRVMTDTTITDGTSTYLLKAGCNVQIPSGVIHMSEETWGPNASTFDARRFLDPNLKGNITAKEREEDRQRKKAYFPFGGGKHLCPGRNFAFAEILGLLSVLILGFEVRALDGGLVAVPKMGRSGVAEGMVKPTGKDLEMGVRIERRSGWEDAIWGFVSEQ</sequence>
<dbReference type="PANTHER" id="PTHR47582">
    <property type="entry name" value="P450, PUTATIVE (EUROFUNG)-RELATED"/>
    <property type="match status" value="1"/>
</dbReference>
<dbReference type="GO" id="GO:0020037">
    <property type="term" value="F:heme binding"/>
    <property type="evidence" value="ECO:0007669"/>
    <property type="project" value="InterPro"/>
</dbReference>
<evidence type="ECO:0000256" key="6">
    <source>
        <dbReference type="RuleBase" id="RU000461"/>
    </source>
</evidence>
<evidence type="ECO:0000313" key="8">
    <source>
        <dbReference type="Proteomes" id="UP000696280"/>
    </source>
</evidence>
<reference evidence="7" key="1">
    <citation type="submission" date="2021-07" db="EMBL/GenBank/DDBJ databases">
        <authorList>
            <person name="Durling M."/>
        </authorList>
    </citation>
    <scope>NUCLEOTIDE SEQUENCE</scope>
</reference>
<dbReference type="Gene3D" id="1.10.630.10">
    <property type="entry name" value="Cytochrome P450"/>
    <property type="match status" value="1"/>
</dbReference>
<dbReference type="InterPro" id="IPR017972">
    <property type="entry name" value="Cyt_P450_CS"/>
</dbReference>
<dbReference type="PRINTS" id="PR00465">
    <property type="entry name" value="EP450IV"/>
</dbReference>
<dbReference type="CDD" id="cd11040">
    <property type="entry name" value="CYP7_CYP8-like"/>
    <property type="match status" value="1"/>
</dbReference>
<evidence type="ECO:0000256" key="4">
    <source>
        <dbReference type="ARBA" id="ARBA00023004"/>
    </source>
</evidence>
<name>A0A9N9PMK7_9HELO</name>
<dbReference type="Pfam" id="PF00067">
    <property type="entry name" value="p450"/>
    <property type="match status" value="1"/>
</dbReference>
<evidence type="ECO:0008006" key="9">
    <source>
        <dbReference type="Google" id="ProtNLM"/>
    </source>
</evidence>
<dbReference type="InterPro" id="IPR053007">
    <property type="entry name" value="CYP450_monoxygenase_sec-met"/>
</dbReference>
<dbReference type="GO" id="GO:0016705">
    <property type="term" value="F:oxidoreductase activity, acting on paired donors, with incorporation or reduction of molecular oxygen"/>
    <property type="evidence" value="ECO:0007669"/>
    <property type="project" value="InterPro"/>
</dbReference>
<comment type="caution">
    <text evidence="7">The sequence shown here is derived from an EMBL/GenBank/DDBJ whole genome shotgun (WGS) entry which is preliminary data.</text>
</comment>
<evidence type="ECO:0000256" key="5">
    <source>
        <dbReference type="PIRSR" id="PIRSR602403-1"/>
    </source>
</evidence>
<dbReference type="EMBL" id="CAJVRL010000045">
    <property type="protein sequence ID" value="CAG8952461.1"/>
    <property type="molecule type" value="Genomic_DNA"/>
</dbReference>
<organism evidence="7 8">
    <name type="scientific">Hymenoscyphus fraxineus</name>
    <dbReference type="NCBI Taxonomy" id="746836"/>
    <lineage>
        <taxon>Eukaryota</taxon>
        <taxon>Fungi</taxon>
        <taxon>Dikarya</taxon>
        <taxon>Ascomycota</taxon>
        <taxon>Pezizomycotina</taxon>
        <taxon>Leotiomycetes</taxon>
        <taxon>Helotiales</taxon>
        <taxon>Helotiaceae</taxon>
        <taxon>Hymenoscyphus</taxon>
    </lineage>
</organism>
<comment type="cofactor">
    <cofactor evidence="1 5">
        <name>heme</name>
        <dbReference type="ChEBI" id="CHEBI:30413"/>
    </cofactor>
</comment>
<gene>
    <name evidence="7" type="ORF">HYFRA_00001208</name>
</gene>
<dbReference type="Proteomes" id="UP000696280">
    <property type="component" value="Unassembled WGS sequence"/>
</dbReference>
<keyword evidence="3 5" id="KW-0479">Metal-binding</keyword>
<feature type="binding site" description="axial binding residue" evidence="5">
    <location>
        <position position="377"/>
    </location>
    <ligand>
        <name>heme</name>
        <dbReference type="ChEBI" id="CHEBI:30413"/>
    </ligand>
    <ligandPart>
        <name>Fe</name>
        <dbReference type="ChEBI" id="CHEBI:18248"/>
    </ligandPart>
</feature>
<keyword evidence="5 6" id="KW-0349">Heme</keyword>
<accession>A0A9N9PMK7</accession>
<keyword evidence="4 5" id="KW-0408">Iron</keyword>
<evidence type="ECO:0000256" key="3">
    <source>
        <dbReference type="ARBA" id="ARBA00022723"/>
    </source>
</evidence>
<dbReference type="InterPro" id="IPR036396">
    <property type="entry name" value="Cyt_P450_sf"/>
</dbReference>
<keyword evidence="6" id="KW-0560">Oxidoreductase</keyword>
<dbReference type="GO" id="GO:0005506">
    <property type="term" value="F:iron ion binding"/>
    <property type="evidence" value="ECO:0007669"/>
    <property type="project" value="InterPro"/>
</dbReference>
<dbReference type="InterPro" id="IPR002403">
    <property type="entry name" value="Cyt_P450_E_grp-IV"/>
</dbReference>
<dbReference type="AlphaFoldDB" id="A0A9N9PMK7"/>
<dbReference type="GO" id="GO:0004497">
    <property type="term" value="F:monooxygenase activity"/>
    <property type="evidence" value="ECO:0007669"/>
    <property type="project" value="UniProtKB-KW"/>
</dbReference>
<dbReference type="SUPFAM" id="SSF48264">
    <property type="entry name" value="Cytochrome P450"/>
    <property type="match status" value="1"/>
</dbReference>